<proteinExistence type="inferred from homology"/>
<organism evidence="8">
    <name type="scientific">uncultured bacterium B19D1_C12D4_E9D6</name>
    <dbReference type="NCBI Taxonomy" id="1329637"/>
    <lineage>
        <taxon>Bacteria</taxon>
        <taxon>environmental samples</taxon>
    </lineage>
</organism>
<evidence type="ECO:0000259" key="6">
    <source>
        <dbReference type="Pfam" id="PF07992"/>
    </source>
</evidence>
<evidence type="ECO:0000256" key="5">
    <source>
        <dbReference type="ARBA" id="ARBA00023027"/>
    </source>
</evidence>
<dbReference type="Pfam" id="PF22366">
    <property type="entry name" value="NDH2_C"/>
    <property type="match status" value="1"/>
</dbReference>
<keyword evidence="4 8" id="KW-0560">Oxidoreductase</keyword>
<keyword evidence="2" id="KW-0285">Flavoprotein</keyword>
<dbReference type="Gene3D" id="3.50.50.100">
    <property type="match status" value="1"/>
</dbReference>
<dbReference type="AlphaFoldDB" id="S4W9W2"/>
<keyword evidence="3" id="KW-0274">FAD</keyword>
<name>S4W9W2_9BACT</name>
<comment type="similarity">
    <text evidence="1">Belongs to the NADH dehydrogenase family.</text>
</comment>
<dbReference type="InterPro" id="IPR023753">
    <property type="entry name" value="FAD/NAD-binding_dom"/>
</dbReference>
<protein>
    <submittedName>
        <fullName evidence="8">NADH dehydrogenase</fullName>
        <ecNumber evidence="8">1.6.99.3</ecNumber>
    </submittedName>
</protein>
<dbReference type="EC" id="1.6.99.3" evidence="8"/>
<dbReference type="PANTHER" id="PTHR43706">
    <property type="entry name" value="NADH DEHYDROGENASE"/>
    <property type="match status" value="1"/>
</dbReference>
<dbReference type="InterPro" id="IPR045024">
    <property type="entry name" value="NDH-2"/>
</dbReference>
<dbReference type="InterPro" id="IPR054585">
    <property type="entry name" value="NDH2-like_C"/>
</dbReference>
<dbReference type="EMBL" id="KC810034">
    <property type="protein sequence ID" value="AGO87468.1"/>
    <property type="molecule type" value="Genomic_DNA"/>
</dbReference>
<evidence type="ECO:0000256" key="2">
    <source>
        <dbReference type="ARBA" id="ARBA00022630"/>
    </source>
</evidence>
<evidence type="ECO:0000313" key="8">
    <source>
        <dbReference type="EMBL" id="AGO87468.1"/>
    </source>
</evidence>
<keyword evidence="5" id="KW-0520">NAD</keyword>
<sequence>MIGGGFAGATLTRKLEKLLPDDWEIYLLSKTNFITYNPLLAEVVGASILPGHALAPLRQMVKRARVRMVTVTDIDLKNQVIHYENDQPGKLHFDQLAVTAGVKANVGMVPGMVEHAMPLKTVGDAVFIRNHLISRIEQATIHPDPEVRKHLTRFIFIGGGFSGVEVAGEIDDFLKSATRYYKNVHYDDCKIILLHGTECLLPELSRKLGKKTGQIFTRRGIDVRLKARVVEVKSDCVVLKTGEIIHGGTVICTIGTTPHNFLSHTGLPSERGRLVVEPDMSVAGAEGIWSIGDCAVVPNAWDGNNSPPTAQFAERQAKQLAVNINNAIRNKPTKPFSYKPGGSLASIGHNKAVAEIYGLELSGFIGWLMWRGVYLMKVPTLARKVRLFLEWTWAMLFPPDLSHLDFKTTESKFRPDTTATNTGQ</sequence>
<dbReference type="InterPro" id="IPR036188">
    <property type="entry name" value="FAD/NAD-bd_sf"/>
</dbReference>
<reference evidence="8" key="1">
    <citation type="submission" date="2013-03" db="EMBL/GenBank/DDBJ databases">
        <authorList>
            <person name="Ballestriero F."/>
        </authorList>
    </citation>
    <scope>NUCLEOTIDE SEQUENCE</scope>
</reference>
<feature type="domain" description="FAD/NAD(P)-binding" evidence="6">
    <location>
        <begin position="2"/>
        <end position="317"/>
    </location>
</feature>
<feature type="domain" description="External alternative NADH-ubiquinone oxidoreductase-like C-terminal" evidence="7">
    <location>
        <begin position="342"/>
        <end position="397"/>
    </location>
</feature>
<evidence type="ECO:0000256" key="1">
    <source>
        <dbReference type="ARBA" id="ARBA00005272"/>
    </source>
</evidence>
<dbReference type="PANTHER" id="PTHR43706:SF45">
    <property type="entry name" value="NADH DEHYDROGENASE-LIKE PROTEIN RV1812C"/>
    <property type="match status" value="1"/>
</dbReference>
<evidence type="ECO:0000256" key="4">
    <source>
        <dbReference type="ARBA" id="ARBA00023002"/>
    </source>
</evidence>
<accession>S4W9W2</accession>
<evidence type="ECO:0000256" key="3">
    <source>
        <dbReference type="ARBA" id="ARBA00022827"/>
    </source>
</evidence>
<dbReference type="SUPFAM" id="SSF51905">
    <property type="entry name" value="FAD/NAD(P)-binding domain"/>
    <property type="match status" value="1"/>
</dbReference>
<dbReference type="Pfam" id="PF07992">
    <property type="entry name" value="Pyr_redox_2"/>
    <property type="match status" value="1"/>
</dbReference>
<dbReference type="GO" id="GO:0003954">
    <property type="term" value="F:NADH dehydrogenase activity"/>
    <property type="evidence" value="ECO:0007669"/>
    <property type="project" value="InterPro"/>
</dbReference>
<evidence type="ECO:0000259" key="7">
    <source>
        <dbReference type="Pfam" id="PF22366"/>
    </source>
</evidence>